<evidence type="ECO:0000313" key="8">
    <source>
        <dbReference type="Proteomes" id="UP000092024"/>
    </source>
</evidence>
<keyword evidence="3" id="KW-0560">Oxidoreductase</keyword>
<keyword evidence="8" id="KW-1185">Reference proteome</keyword>
<name>A0A1A5YDT1_9BACL</name>
<evidence type="ECO:0000256" key="2">
    <source>
        <dbReference type="ARBA" id="ARBA00022723"/>
    </source>
</evidence>
<evidence type="ECO:0000256" key="5">
    <source>
        <dbReference type="ARBA" id="ARBA00023014"/>
    </source>
</evidence>
<keyword evidence="4" id="KW-0408">Iron</keyword>
<dbReference type="InterPro" id="IPR039650">
    <property type="entry name" value="HdrA-like"/>
</dbReference>
<gene>
    <name evidence="7" type="ORF">A7K91_08190</name>
</gene>
<dbReference type="AlphaFoldDB" id="A0A1A5YDT1"/>
<dbReference type="InterPro" id="IPR036188">
    <property type="entry name" value="FAD/NAD-bd_sf"/>
</dbReference>
<keyword evidence="6" id="KW-0472">Membrane</keyword>
<protein>
    <submittedName>
        <fullName evidence="7">Uncharacterized protein</fullName>
    </submittedName>
</protein>
<dbReference type="GO" id="GO:0051539">
    <property type="term" value="F:4 iron, 4 sulfur cluster binding"/>
    <property type="evidence" value="ECO:0007669"/>
    <property type="project" value="UniProtKB-KW"/>
</dbReference>
<keyword evidence="5" id="KW-0411">Iron-sulfur</keyword>
<evidence type="ECO:0000256" key="4">
    <source>
        <dbReference type="ARBA" id="ARBA00023004"/>
    </source>
</evidence>
<feature type="transmembrane region" description="Helical" evidence="6">
    <location>
        <begin position="17"/>
        <end position="38"/>
    </location>
</feature>
<dbReference type="Proteomes" id="UP000092024">
    <property type="component" value="Unassembled WGS sequence"/>
</dbReference>
<accession>A0A1A5YDT1</accession>
<dbReference type="GO" id="GO:0046872">
    <property type="term" value="F:metal ion binding"/>
    <property type="evidence" value="ECO:0007669"/>
    <property type="project" value="UniProtKB-KW"/>
</dbReference>
<evidence type="ECO:0000256" key="1">
    <source>
        <dbReference type="ARBA" id="ARBA00022485"/>
    </source>
</evidence>
<dbReference type="Pfam" id="PF12831">
    <property type="entry name" value="FAD_oxidored"/>
    <property type="match status" value="1"/>
</dbReference>
<dbReference type="GO" id="GO:0016491">
    <property type="term" value="F:oxidoreductase activity"/>
    <property type="evidence" value="ECO:0007669"/>
    <property type="project" value="UniProtKB-KW"/>
</dbReference>
<evidence type="ECO:0000256" key="6">
    <source>
        <dbReference type="SAM" id="Phobius"/>
    </source>
</evidence>
<keyword evidence="6" id="KW-0812">Transmembrane</keyword>
<dbReference type="Gene3D" id="3.50.50.60">
    <property type="entry name" value="FAD/NAD(P)-binding domain"/>
    <property type="match status" value="1"/>
</dbReference>
<organism evidence="7 8">
    <name type="scientific">Paenibacillus oryzae</name>
    <dbReference type="NCBI Taxonomy" id="1844972"/>
    <lineage>
        <taxon>Bacteria</taxon>
        <taxon>Bacillati</taxon>
        <taxon>Bacillota</taxon>
        <taxon>Bacilli</taxon>
        <taxon>Bacillales</taxon>
        <taxon>Paenibacillaceae</taxon>
        <taxon>Paenibacillus</taxon>
    </lineage>
</organism>
<keyword evidence="6" id="KW-1133">Transmembrane helix</keyword>
<comment type="caution">
    <text evidence="7">The sequence shown here is derived from an EMBL/GenBank/DDBJ whole genome shotgun (WGS) entry which is preliminary data.</text>
</comment>
<dbReference type="PANTHER" id="PTHR43498">
    <property type="entry name" value="FERREDOXIN:COB-COM HETERODISULFIDE REDUCTASE SUBUNIT A"/>
    <property type="match status" value="1"/>
</dbReference>
<proteinExistence type="predicted"/>
<evidence type="ECO:0000256" key="3">
    <source>
        <dbReference type="ARBA" id="ARBA00023002"/>
    </source>
</evidence>
<dbReference type="PANTHER" id="PTHR43498:SF1">
    <property type="entry name" value="COB--COM HETERODISULFIDE REDUCTASE IRON-SULFUR SUBUNIT A"/>
    <property type="match status" value="1"/>
</dbReference>
<reference evidence="7 8" key="1">
    <citation type="submission" date="2016-05" db="EMBL/GenBank/DDBJ databases">
        <title>Paenibacillus oryzae. sp. nov., isolated from the rice root.</title>
        <authorList>
            <person name="Zhang J."/>
            <person name="Zhang X."/>
        </authorList>
    </citation>
    <scope>NUCLEOTIDE SEQUENCE [LARGE SCALE GENOMIC DNA]</scope>
    <source>
        <strain evidence="7 8">1DrF-4</strain>
    </source>
</reference>
<dbReference type="EMBL" id="LYPA01000070">
    <property type="protein sequence ID" value="OBR63739.1"/>
    <property type="molecule type" value="Genomic_DNA"/>
</dbReference>
<evidence type="ECO:0000313" key="7">
    <source>
        <dbReference type="EMBL" id="OBR63739.1"/>
    </source>
</evidence>
<dbReference type="SUPFAM" id="SSF51905">
    <property type="entry name" value="FAD/NAD(P)-binding domain"/>
    <property type="match status" value="1"/>
</dbReference>
<keyword evidence="1" id="KW-0004">4Fe-4S</keyword>
<dbReference type="STRING" id="1844972.A7K91_08190"/>
<sequence>MQTGKGVYAKTMKDRKLAVGLSVGLLLIIIAGLFYVGLGKDKGKEIKEPVTEVKELPQTEVLSETYDVIVVGTDPEGVAAAVSASRNGMKTLLIDGKGREVLGGLFTQGWLNSLDMNRMPDGKDYYNKGIFKEWFDKIEGDSFDITTAANAFHELVANEKNIDVKLGMKEIKPVVETVNGAVTVKGIKAIAADGTELSIEAPALIDATQDGDIAAEAGAEFTFGREDIGDDKLLMAVTPVYKLTGVTQKVWNGIKKTLNGDDDPGTGANEQSGWGYKEMWDYEPTNPERIRTRGLNLGRQNDESILINAVQIFGVDPFDKASIDEAYEIARKEIPLMVEHMKSLYPELEPVELGELAPELYVRETRHLVGEYRLSMVDLLEQRRHWDDIAFGSYPVDIQSTSSAKTDRGAVVMAPKQYGVPFGTLVPKTLDGLLVVGRAASFDTLPHGSARVVPLGMATAQAAGAAVKLSQEEGVSLRELSASETLIAELQKRLTDQGMDLNPPAVPMFDYMSHPAYEGLKAAASMGIAQSGYTNDFQLDAESNPRRMQYNVNGAAKAHKTIFPNPVTKSTEDMSDEEATKSPLTLQQAAYTLALSMNAEATPETALDILKAGGVKDDTIAAFKNQESLTNGDVYMMLKDILAKNGISYN</sequence>
<keyword evidence="2" id="KW-0479">Metal-binding</keyword>